<accession>A0ABQ4FAE7</accession>
<evidence type="ECO:0000313" key="5">
    <source>
        <dbReference type="Proteomes" id="UP000651728"/>
    </source>
</evidence>
<name>A0ABQ4FAE7_9ACTN</name>
<protein>
    <submittedName>
        <fullName evidence="4">Short-chain dehydrogenase</fullName>
    </submittedName>
</protein>
<reference evidence="4 5" key="1">
    <citation type="submission" date="2021-01" db="EMBL/GenBank/DDBJ databases">
        <title>Whole genome shotgun sequence of Microbispora amethystogenes NBRC 101907.</title>
        <authorList>
            <person name="Komaki H."/>
            <person name="Tamura T."/>
        </authorList>
    </citation>
    <scope>NUCLEOTIDE SEQUENCE [LARGE SCALE GENOMIC DNA]</scope>
    <source>
        <strain evidence="4 5">NBRC 101907</strain>
    </source>
</reference>
<dbReference type="InterPro" id="IPR020904">
    <property type="entry name" value="Sc_DH/Rdtase_CS"/>
</dbReference>
<evidence type="ECO:0000313" key="4">
    <source>
        <dbReference type="EMBL" id="GIH31789.1"/>
    </source>
</evidence>
<comment type="similarity">
    <text evidence="1 3">Belongs to the short-chain dehydrogenases/reductases (SDR) family.</text>
</comment>
<dbReference type="Pfam" id="PF00106">
    <property type="entry name" value="adh_short"/>
    <property type="match status" value="1"/>
</dbReference>
<dbReference type="PROSITE" id="PS00061">
    <property type="entry name" value="ADH_SHORT"/>
    <property type="match status" value="1"/>
</dbReference>
<dbReference type="InterPro" id="IPR036291">
    <property type="entry name" value="NAD(P)-bd_dom_sf"/>
</dbReference>
<dbReference type="PRINTS" id="PR00080">
    <property type="entry name" value="SDRFAMILY"/>
</dbReference>
<evidence type="ECO:0000256" key="3">
    <source>
        <dbReference type="RuleBase" id="RU000363"/>
    </source>
</evidence>
<comment type="caution">
    <text evidence="4">The sequence shown here is derived from an EMBL/GenBank/DDBJ whole genome shotgun (WGS) entry which is preliminary data.</text>
</comment>
<dbReference type="PANTHER" id="PTHR44196">
    <property type="entry name" value="DEHYDROGENASE/REDUCTASE SDR FAMILY MEMBER 7B"/>
    <property type="match status" value="1"/>
</dbReference>
<sequence length="234" mass="24337">MRIEGSAALVTGANRGLGRRLAAALLDRGAAKVYAAARRPETVDLPGVVPLALDITDPASVRAAAERARDVNLLINNAGISTGSSFLAGALDDIRLEMETHYFGTLAMAREFAPVLGRNGGGAILNVLSVLSWFTAPQVAGYSAAKAAALQLTNSLRLELKNQGTLVTALHVGYMDTDMAAHVDGPKIDPAEVAAQALQGIEQGSFEVVADDTSRQVRAMLSGDVAGLYPQLAS</sequence>
<dbReference type="PANTHER" id="PTHR44196:SF1">
    <property type="entry name" value="DEHYDROGENASE_REDUCTASE SDR FAMILY MEMBER 7B"/>
    <property type="match status" value="1"/>
</dbReference>
<dbReference type="EMBL" id="BOOB01000014">
    <property type="protein sequence ID" value="GIH31789.1"/>
    <property type="molecule type" value="Genomic_DNA"/>
</dbReference>
<dbReference type="InterPro" id="IPR002347">
    <property type="entry name" value="SDR_fam"/>
</dbReference>
<dbReference type="Proteomes" id="UP000651728">
    <property type="component" value="Unassembled WGS sequence"/>
</dbReference>
<dbReference type="Gene3D" id="3.40.50.720">
    <property type="entry name" value="NAD(P)-binding Rossmann-like Domain"/>
    <property type="match status" value="1"/>
</dbReference>
<dbReference type="NCBIfam" id="NF006119">
    <property type="entry name" value="PRK08264.1-5"/>
    <property type="match status" value="1"/>
</dbReference>
<organism evidence="4 5">
    <name type="scientific">Microbispora amethystogenes</name>
    <dbReference type="NCBI Taxonomy" id="1427754"/>
    <lineage>
        <taxon>Bacteria</taxon>
        <taxon>Bacillati</taxon>
        <taxon>Actinomycetota</taxon>
        <taxon>Actinomycetes</taxon>
        <taxon>Streptosporangiales</taxon>
        <taxon>Streptosporangiaceae</taxon>
        <taxon>Microbispora</taxon>
    </lineage>
</organism>
<dbReference type="SUPFAM" id="SSF51735">
    <property type="entry name" value="NAD(P)-binding Rossmann-fold domains"/>
    <property type="match status" value="1"/>
</dbReference>
<dbReference type="RefSeq" id="WP_204285054.1">
    <property type="nucleotide sequence ID" value="NZ_BAABEJ010000008.1"/>
</dbReference>
<keyword evidence="5" id="KW-1185">Reference proteome</keyword>
<proteinExistence type="inferred from homology"/>
<keyword evidence="2" id="KW-0560">Oxidoreductase</keyword>
<evidence type="ECO:0000256" key="2">
    <source>
        <dbReference type="ARBA" id="ARBA00023002"/>
    </source>
</evidence>
<dbReference type="PRINTS" id="PR00081">
    <property type="entry name" value="GDHRDH"/>
</dbReference>
<gene>
    <name evidence="4" type="ORF">Mam01_19530</name>
</gene>
<evidence type="ECO:0000256" key="1">
    <source>
        <dbReference type="ARBA" id="ARBA00006484"/>
    </source>
</evidence>